<keyword evidence="1" id="KW-0732">Signal</keyword>
<dbReference type="Pfam" id="PF17963">
    <property type="entry name" value="Big_9"/>
    <property type="match status" value="1"/>
</dbReference>
<dbReference type="OrthoDB" id="3688257at2"/>
<dbReference type="RefSeq" id="WP_147456964.1">
    <property type="nucleotide sequence ID" value="NZ_RBKT01000001.1"/>
</dbReference>
<evidence type="ECO:0008006" key="4">
    <source>
        <dbReference type="Google" id="ProtNLM"/>
    </source>
</evidence>
<evidence type="ECO:0000256" key="1">
    <source>
        <dbReference type="SAM" id="SignalP"/>
    </source>
</evidence>
<organism evidence="2 3">
    <name type="scientific">Micromonospora pisi</name>
    <dbReference type="NCBI Taxonomy" id="589240"/>
    <lineage>
        <taxon>Bacteria</taxon>
        <taxon>Bacillati</taxon>
        <taxon>Actinomycetota</taxon>
        <taxon>Actinomycetes</taxon>
        <taxon>Micromonosporales</taxon>
        <taxon>Micromonosporaceae</taxon>
        <taxon>Micromonospora</taxon>
    </lineage>
</organism>
<evidence type="ECO:0000313" key="2">
    <source>
        <dbReference type="EMBL" id="RKR88058.1"/>
    </source>
</evidence>
<dbReference type="InterPro" id="IPR028994">
    <property type="entry name" value="Integrin_alpha_N"/>
</dbReference>
<dbReference type="Proteomes" id="UP000277671">
    <property type="component" value="Unassembled WGS sequence"/>
</dbReference>
<comment type="caution">
    <text evidence="2">The sequence shown here is derived from an EMBL/GenBank/DDBJ whole genome shotgun (WGS) entry which is preliminary data.</text>
</comment>
<dbReference type="EMBL" id="RBKT01000001">
    <property type="protein sequence ID" value="RKR88058.1"/>
    <property type="molecule type" value="Genomic_DNA"/>
</dbReference>
<protein>
    <recommendedName>
        <fullName evidence="4">VCBS repeat protein</fullName>
    </recommendedName>
</protein>
<feature type="signal peptide" evidence="1">
    <location>
        <begin position="1"/>
        <end position="27"/>
    </location>
</feature>
<proteinExistence type="predicted"/>
<keyword evidence="3" id="KW-1185">Reference proteome</keyword>
<evidence type="ECO:0000313" key="3">
    <source>
        <dbReference type="Proteomes" id="UP000277671"/>
    </source>
</evidence>
<feature type="chain" id="PRO_5019757353" description="VCBS repeat protein" evidence="1">
    <location>
        <begin position="28"/>
        <end position="370"/>
    </location>
</feature>
<sequence>MWGKRVAVVAVAATVAALGAVAPVAWAGGPGEPMFGDLNRDGVVDQAMLDTAPSVNRAPLLDCTVSVRLGKSGGGYLPPTEYPYLTLDGPEPNCPDLGVAVDLGGDNDIELVLAWFAGRPYPLEHDLLVLESFKPSGGFEAIFQPSFMGLADFNGDGRQDVYQWTDQGAGFATYLNTPVGGLTPGPVAWCSGRPQYQLADFNGNRAMDVVIAYVEGCADYFSGVVVIRDDGMAWHLQGDPYGDHLWTVKVQYTNADRIPDVVTKNTVTGEITYFVGNGDGSFLKTPKAVSDRASVSRSKKTSIPVITNDAATKQAKITIVTPPKYGTVRITSDRTVVFTPSSKPGKTDRFVYRLTDHGRSSEAGVSLRIS</sequence>
<dbReference type="SUPFAM" id="SSF69318">
    <property type="entry name" value="Integrin alpha N-terminal domain"/>
    <property type="match status" value="1"/>
</dbReference>
<reference evidence="2 3" key="1">
    <citation type="submission" date="2018-10" db="EMBL/GenBank/DDBJ databases">
        <title>Sequencing the genomes of 1000 actinobacteria strains.</title>
        <authorList>
            <person name="Klenk H.-P."/>
        </authorList>
    </citation>
    <scope>NUCLEOTIDE SEQUENCE [LARGE SCALE GENOMIC DNA]</scope>
    <source>
        <strain evidence="2 3">DSM 45175</strain>
    </source>
</reference>
<dbReference type="AlphaFoldDB" id="A0A495JHL1"/>
<accession>A0A495JHL1</accession>
<gene>
    <name evidence="2" type="ORF">BDK92_2363</name>
</gene>
<name>A0A495JHL1_9ACTN</name>